<evidence type="ECO:0000256" key="4">
    <source>
        <dbReference type="ARBA" id="ARBA00035171"/>
    </source>
</evidence>
<gene>
    <name evidence="5" type="primary">rplS</name>
    <name evidence="8" type="ORF">UU55_C0001G0093</name>
</gene>
<dbReference type="HAMAP" id="MF_00402">
    <property type="entry name" value="Ribosomal_bL19"/>
    <property type="match status" value="1"/>
</dbReference>
<dbReference type="PANTHER" id="PTHR15680">
    <property type="entry name" value="RIBOSOMAL PROTEIN L19"/>
    <property type="match status" value="1"/>
</dbReference>
<dbReference type="InterPro" id="IPR038657">
    <property type="entry name" value="Ribosomal_bL19_sf"/>
</dbReference>
<dbReference type="GO" id="GO:0006412">
    <property type="term" value="P:translation"/>
    <property type="evidence" value="ECO:0007669"/>
    <property type="project" value="UniProtKB-UniRule"/>
</dbReference>
<evidence type="ECO:0000313" key="9">
    <source>
        <dbReference type="Proteomes" id="UP000033947"/>
    </source>
</evidence>
<accession>A0A0G0VVG1</accession>
<dbReference type="EMBL" id="LCBB01000001">
    <property type="protein sequence ID" value="KKS03632.1"/>
    <property type="molecule type" value="Genomic_DNA"/>
</dbReference>
<organism evidence="8 9">
    <name type="scientific">candidate division WWE3 bacterium GW2011_GWC2_41_23</name>
    <dbReference type="NCBI Taxonomy" id="1619123"/>
    <lineage>
        <taxon>Bacteria</taxon>
        <taxon>Katanobacteria</taxon>
    </lineage>
</organism>
<dbReference type="InterPro" id="IPR001857">
    <property type="entry name" value="Ribosomal_bL19"/>
</dbReference>
<dbReference type="PANTHER" id="PTHR15680:SF9">
    <property type="entry name" value="LARGE RIBOSOMAL SUBUNIT PROTEIN BL19M"/>
    <property type="match status" value="1"/>
</dbReference>
<name>A0A0G0VVG1_UNCKA</name>
<dbReference type="SUPFAM" id="SSF50104">
    <property type="entry name" value="Translation proteins SH3-like domain"/>
    <property type="match status" value="1"/>
</dbReference>
<keyword evidence="2 5" id="KW-0689">Ribosomal protein</keyword>
<dbReference type="PATRIC" id="fig|1619123.3.peg.101"/>
<evidence type="ECO:0000313" key="8">
    <source>
        <dbReference type="EMBL" id="KKS03632.1"/>
    </source>
</evidence>
<sequence length="177" mass="20163">MADKDQDTTKQDDTAQQDTPVEETVVEASVQEETAAEAPAVETEEEKLEEAIEEKVEEESKAAEEELKAASKEEPRIPEFRVGDTIRVFYKIIEGEKMRIQPFEGIVISFRGSDISKTFTVRRIGADQVGVERILPLHSPNIEKIKVMKKGNVRRAKLFYLRDKVGREAMRVREAKK</sequence>
<evidence type="ECO:0000256" key="7">
    <source>
        <dbReference type="SAM" id="MobiDB-lite"/>
    </source>
</evidence>
<evidence type="ECO:0000256" key="3">
    <source>
        <dbReference type="ARBA" id="ARBA00023274"/>
    </source>
</evidence>
<dbReference type="PRINTS" id="PR00061">
    <property type="entry name" value="RIBOSOMALL19"/>
</dbReference>
<comment type="similarity">
    <text evidence="1 5 6">Belongs to the bacterial ribosomal protein bL19 family.</text>
</comment>
<keyword evidence="3 5" id="KW-0687">Ribonucleoprotein</keyword>
<evidence type="ECO:0000256" key="6">
    <source>
        <dbReference type="RuleBase" id="RU000559"/>
    </source>
</evidence>
<dbReference type="Proteomes" id="UP000033947">
    <property type="component" value="Unassembled WGS sequence"/>
</dbReference>
<protein>
    <recommendedName>
        <fullName evidence="4 5">Large ribosomal subunit protein bL19</fullName>
    </recommendedName>
</protein>
<dbReference type="Gene3D" id="2.30.30.790">
    <property type="match status" value="1"/>
</dbReference>
<dbReference type="InterPro" id="IPR008991">
    <property type="entry name" value="Translation_prot_SH3-like_sf"/>
</dbReference>
<proteinExistence type="inferred from homology"/>
<dbReference type="AlphaFoldDB" id="A0A0G0VVG1"/>
<evidence type="ECO:0000256" key="2">
    <source>
        <dbReference type="ARBA" id="ARBA00022980"/>
    </source>
</evidence>
<reference evidence="8 9" key="1">
    <citation type="journal article" date="2015" name="Nature">
        <title>rRNA introns, odd ribosomes, and small enigmatic genomes across a large radiation of phyla.</title>
        <authorList>
            <person name="Brown C.T."/>
            <person name="Hug L.A."/>
            <person name="Thomas B.C."/>
            <person name="Sharon I."/>
            <person name="Castelle C.J."/>
            <person name="Singh A."/>
            <person name="Wilkins M.J."/>
            <person name="Williams K.H."/>
            <person name="Banfield J.F."/>
        </authorList>
    </citation>
    <scope>NUCLEOTIDE SEQUENCE [LARGE SCALE GENOMIC DNA]</scope>
</reference>
<feature type="compositionally biased region" description="Low complexity" evidence="7">
    <location>
        <begin position="32"/>
        <end position="41"/>
    </location>
</feature>
<evidence type="ECO:0000256" key="5">
    <source>
        <dbReference type="HAMAP-Rule" id="MF_00402"/>
    </source>
</evidence>
<dbReference type="NCBIfam" id="TIGR01024">
    <property type="entry name" value="rplS_bact"/>
    <property type="match status" value="1"/>
</dbReference>
<feature type="compositionally biased region" description="Basic and acidic residues" evidence="7">
    <location>
        <begin position="49"/>
        <end position="75"/>
    </location>
</feature>
<feature type="region of interest" description="Disordered" evidence="7">
    <location>
        <begin position="1"/>
        <end position="75"/>
    </location>
</feature>
<feature type="compositionally biased region" description="Basic and acidic residues" evidence="7">
    <location>
        <begin position="1"/>
        <end position="13"/>
    </location>
</feature>
<comment type="caution">
    <text evidence="8">The sequence shown here is derived from an EMBL/GenBank/DDBJ whole genome shotgun (WGS) entry which is preliminary data.</text>
</comment>
<evidence type="ECO:0000256" key="1">
    <source>
        <dbReference type="ARBA" id="ARBA00005781"/>
    </source>
</evidence>
<dbReference type="Pfam" id="PF01245">
    <property type="entry name" value="Ribosomal_L19"/>
    <property type="match status" value="1"/>
</dbReference>
<dbReference type="GO" id="GO:0022625">
    <property type="term" value="C:cytosolic large ribosomal subunit"/>
    <property type="evidence" value="ECO:0007669"/>
    <property type="project" value="TreeGrafter"/>
</dbReference>
<dbReference type="GO" id="GO:0003735">
    <property type="term" value="F:structural constituent of ribosome"/>
    <property type="evidence" value="ECO:0007669"/>
    <property type="project" value="InterPro"/>
</dbReference>
<comment type="function">
    <text evidence="5 6">This protein is located at the 30S-50S ribosomal subunit interface and may play a role in the structure and function of the aminoacyl-tRNA binding site.</text>
</comment>